<sequence length="244" mass="26954">MQRLDVSRPVGNILKLLIFPAKQSEMKEVPTPRKEQARPSEHLDRRSKESSSKKLPKTVKKSLNAAFTSLSEDVTQSPMESLDLFSISEIAGSDHIGEESFLMAVNPALSASSESLGTSALTPSSTVTVDMEESGHLHETFELGGSKISSVEAEIAVDFLKRSRSQVLKSADVDPQSKRIMDALIEIVIDEFHFRQEEKDHFAELIIMKTQILLLCFFLWILAVAVVFFFGSANQNTSSGPLPT</sequence>
<reference evidence="3" key="1">
    <citation type="submission" date="2015-10" db="EMBL/GenBank/DDBJ databases">
        <authorList>
            <person name="Martinez-Garcia P.J."/>
            <person name="Crepeau M.W."/>
            <person name="Puiu D."/>
            <person name="Gonzalez-Ibeas D."/>
            <person name="Whalen J."/>
            <person name="Stevens K."/>
            <person name="Paul R."/>
            <person name="Butterfield T."/>
            <person name="Britton M."/>
            <person name="Reagan R."/>
            <person name="Chakraborty S."/>
            <person name="Walawage S.L."/>
            <person name="Vasquez-Gross H.A."/>
            <person name="Cardeno C."/>
            <person name="Famula R."/>
            <person name="Pratt K."/>
            <person name="Kuruganti S."/>
            <person name="Aradhya M.K."/>
            <person name="Leslie C.A."/>
            <person name="Dandekar A.M."/>
            <person name="Salzberg S.L."/>
            <person name="Wegrzyn J.L."/>
            <person name="Langley C.H."/>
            <person name="Neale D.B."/>
        </authorList>
    </citation>
    <scope>NUCLEOTIDE SEQUENCE</scope>
    <source>
        <tissue evidence="3">Leaves</tissue>
    </source>
</reference>
<organism evidence="3 4">
    <name type="scientific">Juglans regia</name>
    <name type="common">English walnut</name>
    <dbReference type="NCBI Taxonomy" id="51240"/>
    <lineage>
        <taxon>Eukaryota</taxon>
        <taxon>Viridiplantae</taxon>
        <taxon>Streptophyta</taxon>
        <taxon>Embryophyta</taxon>
        <taxon>Tracheophyta</taxon>
        <taxon>Spermatophyta</taxon>
        <taxon>Magnoliopsida</taxon>
        <taxon>eudicotyledons</taxon>
        <taxon>Gunneridae</taxon>
        <taxon>Pentapetalae</taxon>
        <taxon>rosids</taxon>
        <taxon>fabids</taxon>
        <taxon>Fagales</taxon>
        <taxon>Juglandaceae</taxon>
        <taxon>Juglans</taxon>
    </lineage>
</organism>
<keyword evidence="2" id="KW-0472">Membrane</keyword>
<feature type="region of interest" description="Disordered" evidence="1">
    <location>
        <begin position="24"/>
        <end position="58"/>
    </location>
</feature>
<protein>
    <submittedName>
        <fullName evidence="3">Uncharacterized protein</fullName>
    </submittedName>
</protein>
<reference evidence="3" key="2">
    <citation type="submission" date="2020-03" db="EMBL/GenBank/DDBJ databases">
        <title>Walnut 2.0.</title>
        <authorList>
            <person name="Marrano A."/>
            <person name="Britton M."/>
            <person name="Zimin A.V."/>
            <person name="Zaini P.A."/>
            <person name="Workman R."/>
            <person name="Puiu D."/>
            <person name="Bianco L."/>
            <person name="Allen B.J."/>
            <person name="Troggio M."/>
            <person name="Leslie C.A."/>
            <person name="Timp W."/>
            <person name="Dendekar A."/>
            <person name="Salzberg S.L."/>
            <person name="Neale D.B."/>
        </authorList>
    </citation>
    <scope>NUCLEOTIDE SEQUENCE</scope>
    <source>
        <tissue evidence="3">Leaves</tissue>
    </source>
</reference>
<dbReference type="EMBL" id="LIHL02000012">
    <property type="protein sequence ID" value="KAF5452232.1"/>
    <property type="molecule type" value="Genomic_DNA"/>
</dbReference>
<dbReference type="AlphaFoldDB" id="A0A833U6M4"/>
<name>A0A833U6M4_JUGRE</name>
<evidence type="ECO:0000313" key="4">
    <source>
        <dbReference type="Proteomes" id="UP000619265"/>
    </source>
</evidence>
<dbReference type="Gramene" id="Jr12_10080_p1">
    <property type="protein sequence ID" value="cds.Jr12_10080_p1"/>
    <property type="gene ID" value="Jr12_10080"/>
</dbReference>
<evidence type="ECO:0000256" key="2">
    <source>
        <dbReference type="SAM" id="Phobius"/>
    </source>
</evidence>
<evidence type="ECO:0000313" key="3">
    <source>
        <dbReference type="EMBL" id="KAF5452232.1"/>
    </source>
</evidence>
<evidence type="ECO:0000256" key="1">
    <source>
        <dbReference type="SAM" id="MobiDB-lite"/>
    </source>
</evidence>
<comment type="caution">
    <text evidence="3">The sequence shown here is derived from an EMBL/GenBank/DDBJ whole genome shotgun (WGS) entry which is preliminary data.</text>
</comment>
<keyword evidence="2" id="KW-1133">Transmembrane helix</keyword>
<proteinExistence type="predicted"/>
<feature type="transmembrane region" description="Helical" evidence="2">
    <location>
        <begin position="212"/>
        <end position="233"/>
    </location>
</feature>
<gene>
    <name evidence="3" type="ORF">F2P56_027257</name>
</gene>
<dbReference type="Proteomes" id="UP000619265">
    <property type="component" value="Unassembled WGS sequence"/>
</dbReference>
<accession>A0A833U6M4</accession>
<keyword evidence="2" id="KW-0812">Transmembrane</keyword>
<feature type="compositionally biased region" description="Basic and acidic residues" evidence="1">
    <location>
        <begin position="24"/>
        <end position="52"/>
    </location>
</feature>